<dbReference type="NCBIfam" id="NF045767">
    <property type="entry name" value="RuberyRbr"/>
    <property type="match status" value="1"/>
</dbReference>
<evidence type="ECO:0000256" key="5">
    <source>
        <dbReference type="ARBA" id="ARBA00023004"/>
    </source>
</evidence>
<evidence type="ECO:0000259" key="7">
    <source>
        <dbReference type="PROSITE" id="PS50905"/>
    </source>
</evidence>
<keyword evidence="9" id="KW-1185">Reference proteome</keyword>
<evidence type="ECO:0000313" key="9">
    <source>
        <dbReference type="Proteomes" id="UP000184139"/>
    </source>
</evidence>
<keyword evidence="5" id="KW-0408">Iron</keyword>
<reference evidence="8 9" key="1">
    <citation type="submission" date="2016-11" db="EMBL/GenBank/DDBJ databases">
        <authorList>
            <person name="Jaros S."/>
            <person name="Januszkiewicz K."/>
            <person name="Wedrychowicz H."/>
        </authorList>
    </citation>
    <scope>NUCLEOTIDE SEQUENCE [LARGE SCALE GENOMIC DNA]</scope>
    <source>
        <strain evidence="8 9">DSM 9705</strain>
    </source>
</reference>
<dbReference type="InterPro" id="IPR003251">
    <property type="entry name" value="Rr_diiron-bd_dom"/>
</dbReference>
<keyword evidence="4" id="KW-0249">Electron transport</keyword>
<gene>
    <name evidence="8" type="ORF">SAMN02745124_00889</name>
</gene>
<dbReference type="PANTHER" id="PTHR43865">
    <property type="entry name" value="RUBRERYTHRIN-RELATED"/>
    <property type="match status" value="1"/>
</dbReference>
<dbReference type="Gene3D" id="1.20.1260.10">
    <property type="match status" value="1"/>
</dbReference>
<dbReference type="CDD" id="cd01041">
    <property type="entry name" value="Rubrerythrin"/>
    <property type="match status" value="1"/>
</dbReference>
<dbReference type="InterPro" id="IPR012347">
    <property type="entry name" value="Ferritin-like"/>
</dbReference>
<evidence type="ECO:0000256" key="3">
    <source>
        <dbReference type="ARBA" id="ARBA00022723"/>
    </source>
</evidence>
<evidence type="ECO:0000313" key="8">
    <source>
        <dbReference type="EMBL" id="SHH53688.1"/>
    </source>
</evidence>
<protein>
    <submittedName>
        <fullName evidence="8">Rubrerythrin</fullName>
    </submittedName>
</protein>
<dbReference type="EMBL" id="FQXS01000003">
    <property type="protein sequence ID" value="SHH53688.1"/>
    <property type="molecule type" value="Genomic_DNA"/>
</dbReference>
<proteinExistence type="predicted"/>
<dbReference type="GO" id="GO:0016491">
    <property type="term" value="F:oxidoreductase activity"/>
    <property type="evidence" value="ECO:0007669"/>
    <property type="project" value="InterPro"/>
</dbReference>
<dbReference type="STRING" id="1121409.SAMN02745124_00889"/>
<dbReference type="CDD" id="cd00729">
    <property type="entry name" value="rubredoxin_SM"/>
    <property type="match status" value="1"/>
</dbReference>
<dbReference type="OrthoDB" id="9799749at2"/>
<evidence type="ECO:0000256" key="4">
    <source>
        <dbReference type="ARBA" id="ARBA00022982"/>
    </source>
</evidence>
<dbReference type="InterPro" id="IPR009078">
    <property type="entry name" value="Ferritin-like_SF"/>
</dbReference>
<dbReference type="InterPro" id="IPR052364">
    <property type="entry name" value="Rubrerythrin"/>
</dbReference>
<dbReference type="Pfam" id="PF02915">
    <property type="entry name" value="Rubrerythrin"/>
    <property type="match status" value="1"/>
</dbReference>
<accession>A0A1M5TSN9</accession>
<dbReference type="PANTHER" id="PTHR43865:SF1">
    <property type="entry name" value="RUBRERYTHRIN-RELATED"/>
    <property type="match status" value="1"/>
</dbReference>
<dbReference type="InterPro" id="IPR048574">
    <property type="entry name" value="RUBY_RBDX"/>
</dbReference>
<dbReference type="SUPFAM" id="SSF47240">
    <property type="entry name" value="Ferritin-like"/>
    <property type="match status" value="1"/>
</dbReference>
<dbReference type="InterPro" id="IPR009040">
    <property type="entry name" value="Ferritin-like_diiron"/>
</dbReference>
<sequence length="191" mass="22055">MGSFRKSRTARNLLISYSAEAQARTRYNFFARRAEEDGYIQVARIFDETAAQEYEHALRFFKFFNGGELEITWRFPAGVIEDTRANLLSAAELERFVHEEMYREFARIAHDEGLARAADTFDAISVAERHHEKLFRGLADNISDGRVFARSDDQVWKCLGCGYLHRGREAPDKCPACVRPQGYFALLETNW</sequence>
<evidence type="ECO:0000256" key="2">
    <source>
        <dbReference type="ARBA" id="ARBA00022448"/>
    </source>
</evidence>
<keyword evidence="3" id="KW-0479">Metal-binding</keyword>
<organism evidence="8 9">
    <name type="scientific">Desulfofustis glycolicus DSM 9705</name>
    <dbReference type="NCBI Taxonomy" id="1121409"/>
    <lineage>
        <taxon>Bacteria</taxon>
        <taxon>Pseudomonadati</taxon>
        <taxon>Thermodesulfobacteriota</taxon>
        <taxon>Desulfobulbia</taxon>
        <taxon>Desulfobulbales</taxon>
        <taxon>Desulfocapsaceae</taxon>
        <taxon>Desulfofustis</taxon>
    </lineage>
</organism>
<keyword evidence="2" id="KW-0813">Transport</keyword>
<dbReference type="InterPro" id="IPR024934">
    <property type="entry name" value="Rubredoxin-like_dom"/>
</dbReference>
<dbReference type="GO" id="GO:0005506">
    <property type="term" value="F:iron ion binding"/>
    <property type="evidence" value="ECO:0007669"/>
    <property type="project" value="InterPro"/>
</dbReference>
<comment type="cofactor">
    <cofactor evidence="1">
        <name>Fe(3+)</name>
        <dbReference type="ChEBI" id="CHEBI:29034"/>
    </cofactor>
</comment>
<dbReference type="RefSeq" id="WP_073373612.1">
    <property type="nucleotide sequence ID" value="NZ_FQXS01000003.1"/>
</dbReference>
<dbReference type="PROSITE" id="PS50905">
    <property type="entry name" value="FERRITIN_LIKE"/>
    <property type="match status" value="1"/>
</dbReference>
<dbReference type="Proteomes" id="UP000184139">
    <property type="component" value="Unassembled WGS sequence"/>
</dbReference>
<dbReference type="SUPFAM" id="SSF57802">
    <property type="entry name" value="Rubredoxin-like"/>
    <property type="match status" value="1"/>
</dbReference>
<evidence type="ECO:0000256" key="1">
    <source>
        <dbReference type="ARBA" id="ARBA00001965"/>
    </source>
</evidence>
<feature type="domain" description="Ferritin-like diiron" evidence="7">
    <location>
        <begin position="3"/>
        <end position="146"/>
    </location>
</feature>
<dbReference type="PROSITE" id="PS50903">
    <property type="entry name" value="RUBREDOXIN_LIKE"/>
    <property type="match status" value="1"/>
</dbReference>
<dbReference type="Pfam" id="PF21349">
    <property type="entry name" value="RUBY_RBDX"/>
    <property type="match status" value="1"/>
</dbReference>
<feature type="domain" description="Rubredoxin-like" evidence="6">
    <location>
        <begin position="153"/>
        <end position="187"/>
    </location>
</feature>
<name>A0A1M5TSN9_9BACT</name>
<dbReference type="AlphaFoldDB" id="A0A1M5TSN9"/>
<dbReference type="Gene3D" id="2.20.28.10">
    <property type="match status" value="1"/>
</dbReference>
<evidence type="ECO:0000259" key="6">
    <source>
        <dbReference type="PROSITE" id="PS50903"/>
    </source>
</evidence>